<dbReference type="AlphaFoldDB" id="A0AAN8PIS7"/>
<comment type="caution">
    <text evidence="1">The sequence shown here is derived from an EMBL/GenBank/DDBJ whole genome shotgun (WGS) entry which is preliminary data.</text>
</comment>
<evidence type="ECO:0000313" key="1">
    <source>
        <dbReference type="EMBL" id="KAK6625035.1"/>
    </source>
</evidence>
<protein>
    <submittedName>
        <fullName evidence="1">Uncharacterized protein</fullName>
    </submittedName>
</protein>
<accession>A0AAN8PIS7</accession>
<proteinExistence type="predicted"/>
<reference evidence="1 2" key="1">
    <citation type="submission" date="2023-10" db="EMBL/GenBank/DDBJ databases">
        <title>Genomes of two closely related lineages of the louse Polyplax serrata with different host specificities.</title>
        <authorList>
            <person name="Martinu J."/>
            <person name="Tarabai H."/>
            <person name="Stefka J."/>
            <person name="Hypsa V."/>
        </authorList>
    </citation>
    <scope>NUCLEOTIDE SEQUENCE [LARGE SCALE GENOMIC DNA]</scope>
    <source>
        <strain evidence="1">HR10_N</strain>
    </source>
</reference>
<name>A0AAN8PIS7_POLSC</name>
<dbReference type="EMBL" id="JAWJWE010000037">
    <property type="protein sequence ID" value="KAK6625035.1"/>
    <property type="molecule type" value="Genomic_DNA"/>
</dbReference>
<gene>
    <name evidence="1" type="ORF">RUM43_005326</name>
</gene>
<evidence type="ECO:0000313" key="2">
    <source>
        <dbReference type="Proteomes" id="UP001372834"/>
    </source>
</evidence>
<organism evidence="1 2">
    <name type="scientific">Polyplax serrata</name>
    <name type="common">Common mouse louse</name>
    <dbReference type="NCBI Taxonomy" id="468196"/>
    <lineage>
        <taxon>Eukaryota</taxon>
        <taxon>Metazoa</taxon>
        <taxon>Ecdysozoa</taxon>
        <taxon>Arthropoda</taxon>
        <taxon>Hexapoda</taxon>
        <taxon>Insecta</taxon>
        <taxon>Pterygota</taxon>
        <taxon>Neoptera</taxon>
        <taxon>Paraneoptera</taxon>
        <taxon>Psocodea</taxon>
        <taxon>Troctomorpha</taxon>
        <taxon>Phthiraptera</taxon>
        <taxon>Anoplura</taxon>
        <taxon>Polyplacidae</taxon>
        <taxon>Polyplax</taxon>
    </lineage>
</organism>
<sequence length="220" mass="24926">MCTYLPLICPSVSSEEEKRKIWSVGWFNSHPCPFAWEDMKKSLNSTKIPEDFAGRSQSPASSPVCLGTKRYQPVNRRESTILHHQGVLHVLPLRGYDKKTFYCELFGADGAAVVAIDAFNAKSNKMQCKKKIREDREKQVEADPRRIIEQTVQVPEKAEQDLLSIFVSLELHRDEMLSFKLVNQKIAASWLVALDKHKVLGAGVFFRTSNPLSQSTNGYP</sequence>
<dbReference type="Proteomes" id="UP001372834">
    <property type="component" value="Unassembled WGS sequence"/>
</dbReference>